<evidence type="ECO:0000313" key="1">
    <source>
        <dbReference type="EMBL" id="MFC6022244.1"/>
    </source>
</evidence>
<reference evidence="2" key="1">
    <citation type="journal article" date="2019" name="Int. J. Syst. Evol. Microbiol.">
        <title>The Global Catalogue of Microorganisms (GCM) 10K type strain sequencing project: providing services to taxonomists for standard genome sequencing and annotation.</title>
        <authorList>
            <consortium name="The Broad Institute Genomics Platform"/>
            <consortium name="The Broad Institute Genome Sequencing Center for Infectious Disease"/>
            <person name="Wu L."/>
            <person name="Ma J."/>
        </authorList>
    </citation>
    <scope>NUCLEOTIDE SEQUENCE [LARGE SCALE GENOMIC DNA]</scope>
    <source>
        <strain evidence="2">ZS-35-S2</strain>
    </source>
</reference>
<organism evidence="1 2">
    <name type="scientific">Plantactinospora solaniradicis</name>
    <dbReference type="NCBI Taxonomy" id="1723736"/>
    <lineage>
        <taxon>Bacteria</taxon>
        <taxon>Bacillati</taxon>
        <taxon>Actinomycetota</taxon>
        <taxon>Actinomycetes</taxon>
        <taxon>Micromonosporales</taxon>
        <taxon>Micromonosporaceae</taxon>
        <taxon>Plantactinospora</taxon>
    </lineage>
</organism>
<gene>
    <name evidence="1" type="ORF">ACFP2T_39570</name>
</gene>
<proteinExistence type="predicted"/>
<dbReference type="EMBL" id="JBHSPR010000059">
    <property type="protein sequence ID" value="MFC6022244.1"/>
    <property type="molecule type" value="Genomic_DNA"/>
</dbReference>
<protein>
    <submittedName>
        <fullName evidence="1">Uncharacterized protein</fullName>
    </submittedName>
</protein>
<sequence length="204" mass="22025">MTGPGRPAEASIESTVSNALRHADTADDVVLRVLAGLRAAGDPRVAPEPHRASLDWPLPRRVPGRDPGPYAPWADRPLVPAVREASAIAQNTSNYLRGWRLGNEAVRAARPAAAVATPIQPPPAVPGGVRRRVAARPGAAALRLVGFVVQVLPARERPRYDEEFRAELSRLGGLHQLGYATRLLLSMFALRRALRQTADQIEAE</sequence>
<keyword evidence="2" id="KW-1185">Reference proteome</keyword>
<comment type="caution">
    <text evidence="1">The sequence shown here is derived from an EMBL/GenBank/DDBJ whole genome shotgun (WGS) entry which is preliminary data.</text>
</comment>
<dbReference type="Proteomes" id="UP001596203">
    <property type="component" value="Unassembled WGS sequence"/>
</dbReference>
<accession>A0ABW1KKB8</accession>
<evidence type="ECO:0000313" key="2">
    <source>
        <dbReference type="Proteomes" id="UP001596203"/>
    </source>
</evidence>
<dbReference type="RefSeq" id="WP_377431604.1">
    <property type="nucleotide sequence ID" value="NZ_JBHSPR010000059.1"/>
</dbReference>
<name>A0ABW1KKB8_9ACTN</name>